<accession>A0AAJ1VJV7</accession>
<evidence type="ECO:0000313" key="3">
    <source>
        <dbReference type="Proteomes" id="UP001225933"/>
    </source>
</evidence>
<protein>
    <submittedName>
        <fullName evidence="2">Uncharacterized protein</fullName>
    </submittedName>
</protein>
<feature type="transmembrane region" description="Helical" evidence="1">
    <location>
        <begin position="157"/>
        <end position="182"/>
    </location>
</feature>
<comment type="caution">
    <text evidence="2">The sequence shown here is derived from an EMBL/GenBank/DDBJ whole genome shotgun (WGS) entry which is preliminary data.</text>
</comment>
<feature type="transmembrane region" description="Helical" evidence="1">
    <location>
        <begin position="232"/>
        <end position="259"/>
    </location>
</feature>
<dbReference type="EMBL" id="JAUHGV010000017">
    <property type="protein sequence ID" value="MDN4013550.1"/>
    <property type="molecule type" value="Genomic_DNA"/>
</dbReference>
<feature type="transmembrane region" description="Helical" evidence="1">
    <location>
        <begin position="42"/>
        <end position="61"/>
    </location>
</feature>
<gene>
    <name evidence="2" type="ORF">QX233_13820</name>
</gene>
<feature type="transmembrane region" description="Helical" evidence="1">
    <location>
        <begin position="108"/>
        <end position="136"/>
    </location>
</feature>
<feature type="transmembrane region" description="Helical" evidence="1">
    <location>
        <begin position="265"/>
        <end position="283"/>
    </location>
</feature>
<proteinExistence type="predicted"/>
<reference evidence="2" key="1">
    <citation type="submission" date="2023-06" db="EMBL/GenBank/DDBJ databases">
        <title>Two Chryseobacterium gambrini strains from China.</title>
        <authorList>
            <person name="Zeng J."/>
            <person name="Wu Y."/>
        </authorList>
    </citation>
    <scope>NUCLEOTIDE SEQUENCE</scope>
    <source>
        <strain evidence="2">SQ219</strain>
    </source>
</reference>
<feature type="transmembrane region" description="Helical" evidence="1">
    <location>
        <begin position="188"/>
        <end position="212"/>
    </location>
</feature>
<evidence type="ECO:0000256" key="1">
    <source>
        <dbReference type="SAM" id="Phobius"/>
    </source>
</evidence>
<dbReference type="AlphaFoldDB" id="A0AAJ1VJV7"/>
<keyword evidence="1" id="KW-0812">Transmembrane</keyword>
<organism evidence="2 3">
    <name type="scientific">Chryseobacterium gambrini</name>
    <dbReference type="NCBI Taxonomy" id="373672"/>
    <lineage>
        <taxon>Bacteria</taxon>
        <taxon>Pseudomonadati</taxon>
        <taxon>Bacteroidota</taxon>
        <taxon>Flavobacteriia</taxon>
        <taxon>Flavobacteriales</taxon>
        <taxon>Weeksellaceae</taxon>
        <taxon>Chryseobacterium group</taxon>
        <taxon>Chryseobacterium</taxon>
    </lineage>
</organism>
<dbReference type="Proteomes" id="UP001225933">
    <property type="component" value="Unassembled WGS sequence"/>
</dbReference>
<feature type="transmembrane region" description="Helical" evidence="1">
    <location>
        <begin position="454"/>
        <end position="474"/>
    </location>
</feature>
<keyword evidence="1" id="KW-0472">Membrane</keyword>
<dbReference type="RefSeq" id="WP_214590636.1">
    <property type="nucleotide sequence ID" value="NZ_JAUHGV010000017.1"/>
</dbReference>
<name>A0AAJ1VJV7_9FLAO</name>
<keyword evidence="1" id="KW-1133">Transmembrane helix</keyword>
<feature type="transmembrane region" description="Helical" evidence="1">
    <location>
        <begin position="12"/>
        <end position="30"/>
    </location>
</feature>
<evidence type="ECO:0000313" key="2">
    <source>
        <dbReference type="EMBL" id="MDN4013550.1"/>
    </source>
</evidence>
<feature type="transmembrane region" description="Helical" evidence="1">
    <location>
        <begin position="399"/>
        <end position="420"/>
    </location>
</feature>
<sequence>MLKLKLNKATFIAINLMVFGFIAYKSFFLLNEVKNREIEYELLLAFLSSLLSIVPFTYSWYKLGKPRLTDWVKFSTFLYLIFNYYDIANLLDSKEVGIYAENYVNISYVYGALLTVVIGLMTINIVDFLFIFFGAVKNKNVLNYEIQNKYILRNEKLFIISSLSFIGLMYLLLALGVIGYGASDEVNIGSFSFIFQVINIVSPIFYLSYLILKYSMHYNSRMFNIAFKTYMFLYILFGLIAGMKGILIFGIVLFLIPYLNSGRKINIKYVVFSFLFLLILYPLNNNYRDILVKNPGVSKIAALQVATAQTVSLNFGKNVSSSTNSYTDRIAMLPYLVFALEKEKDWNNYKNLDRFIYLPVSLIPRFILSNKPQEDNGAKLQEMIVKGIRNSPTPTMYGWAYLEGGFIYVVFHFLLLSVVLNYVDFCIKKKSIFHLIFYANLLVKSIIIEQDVYFFIASLFQMILVYYFFTKFFFVRSYIK</sequence>